<dbReference type="NCBIfam" id="TIGR00095">
    <property type="entry name" value="16S rRNA (guanine(966)-N(2))-methyltransferase RsmD"/>
    <property type="match status" value="1"/>
</dbReference>
<dbReference type="EMBL" id="CP108021">
    <property type="protein sequence ID" value="WUM20381.1"/>
    <property type="molecule type" value="Genomic_DNA"/>
</dbReference>
<sequence length="215" mass="23001">MPERPSPRRGDVGALARPPGRTITGMRIIAGSARGRPITAPPAGTRPTSDRVRESVFAMLDARVDLDGARVLDLYAGSGALGLESLSRGAVRAVFVESDAKAASTIAGNAARCGFAAASLDVRRRRVETVVSAAADDRFDIVFCDPPYDVDTEVVEGHLQALADHDWCAPGAFVVVERSARTPQITWPSAFTPERSRRYGETRVDLGEVADPEQE</sequence>
<dbReference type="RefSeq" id="WP_328857709.1">
    <property type="nucleotide sequence ID" value="NZ_CP108021.1"/>
</dbReference>
<dbReference type="InterPro" id="IPR029063">
    <property type="entry name" value="SAM-dependent_MTases_sf"/>
</dbReference>
<dbReference type="GO" id="GO:0003676">
    <property type="term" value="F:nucleic acid binding"/>
    <property type="evidence" value="ECO:0007669"/>
    <property type="project" value="InterPro"/>
</dbReference>
<dbReference type="SUPFAM" id="SSF53335">
    <property type="entry name" value="S-adenosyl-L-methionine-dependent methyltransferases"/>
    <property type="match status" value="1"/>
</dbReference>
<evidence type="ECO:0000313" key="4">
    <source>
        <dbReference type="Proteomes" id="UP001432128"/>
    </source>
</evidence>
<dbReference type="InterPro" id="IPR004398">
    <property type="entry name" value="RNA_MeTrfase_RsmD"/>
</dbReference>
<dbReference type="PANTHER" id="PTHR43542:SF1">
    <property type="entry name" value="METHYLTRANSFERASE"/>
    <property type="match status" value="1"/>
</dbReference>
<dbReference type="Gene3D" id="3.40.50.150">
    <property type="entry name" value="Vaccinia Virus protein VP39"/>
    <property type="match status" value="1"/>
</dbReference>
<proteinExistence type="predicted"/>
<dbReference type="CDD" id="cd02440">
    <property type="entry name" value="AdoMet_MTases"/>
    <property type="match status" value="1"/>
</dbReference>
<dbReference type="InterPro" id="IPR002052">
    <property type="entry name" value="DNA_methylase_N6_adenine_CS"/>
</dbReference>
<keyword evidence="1 3" id="KW-0489">Methyltransferase</keyword>
<keyword evidence="2 3" id="KW-0808">Transferase</keyword>
<dbReference type="Proteomes" id="UP001432128">
    <property type="component" value="Chromosome"/>
</dbReference>
<evidence type="ECO:0000313" key="3">
    <source>
        <dbReference type="EMBL" id="WUM20381.1"/>
    </source>
</evidence>
<dbReference type="EC" id="2.1.1.171" evidence="3"/>
<dbReference type="Pfam" id="PF03602">
    <property type="entry name" value="Cons_hypoth95"/>
    <property type="match status" value="1"/>
</dbReference>
<name>A0AAU4K2T4_9NOCA</name>
<dbReference type="PANTHER" id="PTHR43542">
    <property type="entry name" value="METHYLTRANSFERASE"/>
    <property type="match status" value="1"/>
</dbReference>
<dbReference type="PROSITE" id="PS00092">
    <property type="entry name" value="N6_MTASE"/>
    <property type="match status" value="1"/>
</dbReference>
<evidence type="ECO:0000256" key="2">
    <source>
        <dbReference type="ARBA" id="ARBA00022679"/>
    </source>
</evidence>
<protein>
    <submittedName>
        <fullName evidence="3">16S rRNA (Guanine(966)-N(2))-methyltransferase RsmD</fullName>
        <ecNumber evidence="3">2.1.1.171</ecNumber>
    </submittedName>
</protein>
<keyword evidence="4" id="KW-1185">Reference proteome</keyword>
<accession>A0AAU4K2T4</accession>
<dbReference type="PIRSF" id="PIRSF004553">
    <property type="entry name" value="CHP00095"/>
    <property type="match status" value="1"/>
</dbReference>
<gene>
    <name evidence="3" type="primary">rsmD</name>
    <name evidence="3" type="ORF">OG579_00530</name>
</gene>
<organism evidence="3 4">
    <name type="scientific">Williamsia herbipolensis</name>
    <dbReference type="NCBI Taxonomy" id="1603258"/>
    <lineage>
        <taxon>Bacteria</taxon>
        <taxon>Bacillati</taxon>
        <taxon>Actinomycetota</taxon>
        <taxon>Actinomycetes</taxon>
        <taxon>Mycobacteriales</taxon>
        <taxon>Nocardiaceae</taxon>
        <taxon>Williamsia</taxon>
    </lineage>
</organism>
<dbReference type="GO" id="GO:0052913">
    <property type="term" value="F:16S rRNA (guanine(966)-N(2))-methyltransferase activity"/>
    <property type="evidence" value="ECO:0007669"/>
    <property type="project" value="UniProtKB-EC"/>
</dbReference>
<dbReference type="AlphaFoldDB" id="A0AAU4K2T4"/>
<dbReference type="KEGG" id="whr:OG579_00530"/>
<reference evidence="3 4" key="1">
    <citation type="submission" date="2022-10" db="EMBL/GenBank/DDBJ databases">
        <title>The complete genomes of actinobacterial strains from the NBC collection.</title>
        <authorList>
            <person name="Joergensen T.S."/>
            <person name="Alvarez Arevalo M."/>
            <person name="Sterndorff E.B."/>
            <person name="Faurdal D."/>
            <person name="Vuksanovic O."/>
            <person name="Mourched A.-S."/>
            <person name="Charusanti P."/>
            <person name="Shaw S."/>
            <person name="Blin K."/>
            <person name="Weber T."/>
        </authorList>
    </citation>
    <scope>NUCLEOTIDE SEQUENCE [LARGE SCALE GENOMIC DNA]</scope>
    <source>
        <strain evidence="3 4">NBC_00319</strain>
    </source>
</reference>
<evidence type="ECO:0000256" key="1">
    <source>
        <dbReference type="ARBA" id="ARBA00022603"/>
    </source>
</evidence>